<evidence type="ECO:0000313" key="1">
    <source>
        <dbReference type="EMBL" id="STO93647.1"/>
    </source>
</evidence>
<sequence>MEAIIRKSFDLALDEATLLWGMTSTAYPKGHDLVINTLAVKMLEMVSSFALHCRRVLEQFPKTKKFKMTKANSRWNWETVDDIPILDDLWDATNYIIHARTLQSGVEILPEHLSFIRGEDNSVFIPYVLVKTDHKDFAYINVFAMVHCFLYDVVEALDQLERERVDSSLN</sequence>
<reference evidence="1 2" key="1">
    <citation type="submission" date="2018-06" db="EMBL/GenBank/DDBJ databases">
        <authorList>
            <consortium name="Pathogen Informatics"/>
            <person name="Doyle S."/>
        </authorList>
    </citation>
    <scope>NUCLEOTIDE SEQUENCE [LARGE SCALE GENOMIC DNA]</scope>
    <source>
        <strain evidence="1 2">NCTC13335</strain>
    </source>
</reference>
<name>A0A377J1H1_9PAST</name>
<dbReference type="RefSeq" id="WP_115003311.1">
    <property type="nucleotide sequence ID" value="NZ_UGHS01000004.1"/>
</dbReference>
<dbReference type="AlphaFoldDB" id="A0A377J1H1"/>
<gene>
    <name evidence="1" type="ORF">NCTC13335_01532</name>
</gene>
<keyword evidence="2" id="KW-1185">Reference proteome</keyword>
<evidence type="ECO:0000313" key="2">
    <source>
        <dbReference type="Proteomes" id="UP000255264"/>
    </source>
</evidence>
<dbReference type="EMBL" id="UGHS01000004">
    <property type="protein sequence ID" value="STO93647.1"/>
    <property type="molecule type" value="Genomic_DNA"/>
</dbReference>
<proteinExistence type="predicted"/>
<accession>A0A377J1H1</accession>
<dbReference type="Proteomes" id="UP000255264">
    <property type="component" value="Unassembled WGS sequence"/>
</dbReference>
<protein>
    <submittedName>
        <fullName evidence="1">Uncharacterized protein</fullName>
    </submittedName>
</protein>
<organism evidence="1 2">
    <name type="scientific">Haemophilus pittmaniae</name>
    <dbReference type="NCBI Taxonomy" id="249188"/>
    <lineage>
        <taxon>Bacteria</taxon>
        <taxon>Pseudomonadati</taxon>
        <taxon>Pseudomonadota</taxon>
        <taxon>Gammaproteobacteria</taxon>
        <taxon>Pasteurellales</taxon>
        <taxon>Pasteurellaceae</taxon>
        <taxon>Haemophilus</taxon>
    </lineage>
</organism>
<dbReference type="OrthoDB" id="7064676at2"/>